<reference evidence="1 2" key="1">
    <citation type="submission" date="2023-06" db="EMBL/GenBank/DDBJ databases">
        <title>Roseiconus lacunae JC819 isolated from Gulf of Mannar region, Tamil Nadu.</title>
        <authorList>
            <person name="Pk S."/>
            <person name="Ch S."/>
            <person name="Ch V.R."/>
        </authorList>
    </citation>
    <scope>NUCLEOTIDE SEQUENCE [LARGE SCALE GENOMIC DNA]</scope>
    <source>
        <strain evidence="1 2">JC819</strain>
    </source>
</reference>
<dbReference type="RefSeq" id="WP_289163319.1">
    <property type="nucleotide sequence ID" value="NZ_JASZZN010000006.1"/>
</dbReference>
<evidence type="ECO:0000313" key="1">
    <source>
        <dbReference type="EMBL" id="MDM4015799.1"/>
    </source>
</evidence>
<comment type="caution">
    <text evidence="1">The sequence shown here is derived from an EMBL/GenBank/DDBJ whole genome shotgun (WGS) entry which is preliminary data.</text>
</comment>
<protein>
    <submittedName>
        <fullName evidence="1">Uncharacterized protein</fullName>
    </submittedName>
</protein>
<gene>
    <name evidence="1" type="ORF">QTN89_10185</name>
</gene>
<sequence length="297" mass="32996">MSSQTSNTSTTPPDAPIVRSVQVKRREALTAIAGIAASVVVADTGNATESLVPRSRRVRSPQRCRLPIHPYQHESFSPPLYAISLPSQSVTPTDSLQRQIDRAAEGNADQVNTAGKRFRPSRARLEIDHCSVTDLVLDLYPDGAWMMSLKASQNRMSDSLPQSTYPEHIALLRNEFTVGAYLLASAILPRTETQGTTLNATSAYDRLDEGLVTAPPPELGNLVVDHVRPASFWVQRHRPRVKFWRDRLPSAMMGQDAMPLYGKLPQYPQVQSVLFEFYYKLDPVSSAGQSIRRIDGR</sequence>
<accession>A0ABT7PHN2</accession>
<keyword evidence="2" id="KW-1185">Reference proteome</keyword>
<proteinExistence type="predicted"/>
<dbReference type="Proteomes" id="UP001239462">
    <property type="component" value="Unassembled WGS sequence"/>
</dbReference>
<evidence type="ECO:0000313" key="2">
    <source>
        <dbReference type="Proteomes" id="UP001239462"/>
    </source>
</evidence>
<name>A0ABT7PHN2_9BACT</name>
<organism evidence="1 2">
    <name type="scientific">Roseiconus lacunae</name>
    <dbReference type="NCBI Taxonomy" id="2605694"/>
    <lineage>
        <taxon>Bacteria</taxon>
        <taxon>Pseudomonadati</taxon>
        <taxon>Planctomycetota</taxon>
        <taxon>Planctomycetia</taxon>
        <taxon>Pirellulales</taxon>
        <taxon>Pirellulaceae</taxon>
        <taxon>Roseiconus</taxon>
    </lineage>
</organism>
<dbReference type="EMBL" id="JASZZN010000006">
    <property type="protein sequence ID" value="MDM4015799.1"/>
    <property type="molecule type" value="Genomic_DNA"/>
</dbReference>